<dbReference type="InterPro" id="IPR011009">
    <property type="entry name" value="Kinase-like_dom_sf"/>
</dbReference>
<dbReference type="PANTHER" id="PTHR40086:SF1">
    <property type="entry name" value="CELL CYCLE REGULATOR CCRZ"/>
    <property type="match status" value="1"/>
</dbReference>
<feature type="region of interest" description="Disordered" evidence="1">
    <location>
        <begin position="1"/>
        <end position="23"/>
    </location>
</feature>
<keyword evidence="4" id="KW-1185">Reference proteome</keyword>
<gene>
    <name evidence="3" type="ORF">BBN63_18625</name>
</gene>
<sequence>MTVDAVSDVRRRAAGSSGGDHEVVRPLTGYHHEAYAIPLPRGNALGDRYDRANLRVPRPGVLWFDRRYFASEDRLLLALHGRIDRIPEVIRTDGSAVLQGFVEGRTLGTGWPGGRQLSPRHLGQLGTFFHQLVSVDPYGADIAQVPVMGPGPDDGDSAAALGQLVDFTERRVYRKHEQRYGPLFAALGVVGTDGIDRLRERARTLRRRPFALLHGDLHRENFVIDLAGDLWVIDWELAMVGDPLYDLATHLHLMRHPAREAARTARVWCDAVERARPGSSDGWQRDLPVLLAYKRLQSVYTDVIRAARSLEDDSEVNRRRLSAVAWRIQRVLDTAREPLGPDSAPTRRQIISAYRNWLAVTPAR</sequence>
<proteinExistence type="predicted"/>
<dbReference type="OrthoDB" id="3454210at2"/>
<dbReference type="SUPFAM" id="SSF56112">
    <property type="entry name" value="Protein kinase-like (PK-like)"/>
    <property type="match status" value="1"/>
</dbReference>
<organism evidence="3 4">
    <name type="scientific">Streptomyces niveus</name>
    <name type="common">Streptomyces spheroides</name>
    <dbReference type="NCBI Taxonomy" id="193462"/>
    <lineage>
        <taxon>Bacteria</taxon>
        <taxon>Bacillati</taxon>
        <taxon>Actinomycetota</taxon>
        <taxon>Actinomycetes</taxon>
        <taxon>Kitasatosporales</taxon>
        <taxon>Streptomycetaceae</taxon>
        <taxon>Streptomyces</taxon>
    </lineage>
</organism>
<evidence type="ECO:0000256" key="1">
    <source>
        <dbReference type="SAM" id="MobiDB-lite"/>
    </source>
</evidence>
<dbReference type="PANTHER" id="PTHR40086">
    <property type="entry name" value="PHOSPHOTRANSFERASE YTMP-RELATED"/>
    <property type="match status" value="1"/>
</dbReference>
<reference evidence="3 4" key="1">
    <citation type="submission" date="2016-11" db="EMBL/GenBank/DDBJ databases">
        <title>Complete genome sequence of Streptomyces niveus SCSIO 3406.</title>
        <authorList>
            <person name="Zhu Q."/>
            <person name="Cheng W."/>
            <person name="Song Y."/>
            <person name="Li Q."/>
            <person name="Ju J."/>
        </authorList>
    </citation>
    <scope>NUCLEOTIDE SEQUENCE [LARGE SCALE GENOMIC DNA]</scope>
    <source>
        <strain evidence="3 4">SCSIO 3406</strain>
    </source>
</reference>
<dbReference type="EMBL" id="CP018047">
    <property type="protein sequence ID" value="AQU67938.1"/>
    <property type="molecule type" value="Genomic_DNA"/>
</dbReference>
<feature type="domain" description="Aminoglycoside phosphotransferase" evidence="2">
    <location>
        <begin position="51"/>
        <end position="276"/>
    </location>
</feature>
<evidence type="ECO:0000313" key="4">
    <source>
        <dbReference type="Proteomes" id="UP000189677"/>
    </source>
</evidence>
<dbReference type="InterPro" id="IPR002575">
    <property type="entry name" value="Aminoglycoside_PTrfase"/>
</dbReference>
<dbReference type="Gene3D" id="3.90.1200.10">
    <property type="match status" value="1"/>
</dbReference>
<dbReference type="Proteomes" id="UP000189677">
    <property type="component" value="Chromosome"/>
</dbReference>
<evidence type="ECO:0000313" key="3">
    <source>
        <dbReference type="EMBL" id="AQU67938.1"/>
    </source>
</evidence>
<evidence type="ECO:0000259" key="2">
    <source>
        <dbReference type="Pfam" id="PF01636"/>
    </source>
</evidence>
<name>A0A1U9QUK7_STRNV</name>
<dbReference type="Pfam" id="PF01636">
    <property type="entry name" value="APH"/>
    <property type="match status" value="1"/>
</dbReference>
<protein>
    <recommendedName>
        <fullName evidence="2">Aminoglycoside phosphotransferase domain-containing protein</fullName>
    </recommendedName>
</protein>
<accession>A0A1U9QUK7</accession>
<dbReference type="KEGG" id="snw:BBN63_18625"/>
<dbReference type="InterPro" id="IPR052077">
    <property type="entry name" value="CcrZ_PhaseVar_Mediator"/>
</dbReference>
<dbReference type="AlphaFoldDB" id="A0A1U9QUK7"/>